<dbReference type="Pfam" id="PF07690">
    <property type="entry name" value="MFS_1"/>
    <property type="match status" value="1"/>
</dbReference>
<comment type="subcellular location">
    <subcellularLocation>
        <location evidence="1">Membrane</location>
        <topology evidence="1">Multi-pass membrane protein</topology>
    </subcellularLocation>
</comment>
<dbReference type="Gene3D" id="1.20.1720.10">
    <property type="entry name" value="Multidrug resistance protein D"/>
    <property type="match status" value="1"/>
</dbReference>
<reference evidence="9 10" key="1">
    <citation type="journal article" date="2016" name="Genome Biol. Evol.">
        <title>Divergent and convergent evolution of fungal pathogenicity.</title>
        <authorList>
            <person name="Shang Y."/>
            <person name="Xiao G."/>
            <person name="Zheng P."/>
            <person name="Cen K."/>
            <person name="Zhan S."/>
            <person name="Wang C."/>
        </authorList>
    </citation>
    <scope>NUCLEOTIDE SEQUENCE [LARGE SCALE GENOMIC DNA]</scope>
    <source>
        <strain evidence="9 10">RCEF 1005</strain>
    </source>
</reference>
<feature type="transmembrane region" description="Helical" evidence="7">
    <location>
        <begin position="516"/>
        <end position="536"/>
    </location>
</feature>
<feature type="transmembrane region" description="Helical" evidence="7">
    <location>
        <begin position="185"/>
        <end position="208"/>
    </location>
</feature>
<feature type="transmembrane region" description="Helical" evidence="7">
    <location>
        <begin position="95"/>
        <end position="112"/>
    </location>
</feature>
<keyword evidence="2" id="KW-0813">Transport</keyword>
<feature type="transmembrane region" description="Helical" evidence="7">
    <location>
        <begin position="258"/>
        <end position="278"/>
    </location>
</feature>
<dbReference type="GO" id="GO:0022857">
    <property type="term" value="F:transmembrane transporter activity"/>
    <property type="evidence" value="ECO:0007669"/>
    <property type="project" value="InterPro"/>
</dbReference>
<feature type="transmembrane region" description="Helical" evidence="7">
    <location>
        <begin position="290"/>
        <end position="308"/>
    </location>
</feature>
<evidence type="ECO:0000256" key="4">
    <source>
        <dbReference type="ARBA" id="ARBA00022989"/>
    </source>
</evidence>
<proteinExistence type="predicted"/>
<organism evidence="9 10">
    <name type="scientific">Akanthomyces lecanii RCEF 1005</name>
    <dbReference type="NCBI Taxonomy" id="1081108"/>
    <lineage>
        <taxon>Eukaryota</taxon>
        <taxon>Fungi</taxon>
        <taxon>Dikarya</taxon>
        <taxon>Ascomycota</taxon>
        <taxon>Pezizomycotina</taxon>
        <taxon>Sordariomycetes</taxon>
        <taxon>Hypocreomycetidae</taxon>
        <taxon>Hypocreales</taxon>
        <taxon>Cordycipitaceae</taxon>
        <taxon>Akanthomyces</taxon>
        <taxon>Cordyceps confragosa</taxon>
    </lineage>
</organism>
<evidence type="ECO:0000256" key="6">
    <source>
        <dbReference type="SAM" id="MobiDB-lite"/>
    </source>
</evidence>
<accession>A0A168H6I2</accession>
<feature type="transmembrane region" description="Helical" evidence="7">
    <location>
        <begin position="56"/>
        <end position="83"/>
    </location>
</feature>
<name>A0A168H6I2_CORDF</name>
<gene>
    <name evidence="9" type="ORF">LEL_04192</name>
</gene>
<dbReference type="InterPro" id="IPR036259">
    <property type="entry name" value="MFS_trans_sf"/>
</dbReference>
<evidence type="ECO:0000256" key="2">
    <source>
        <dbReference type="ARBA" id="ARBA00022448"/>
    </source>
</evidence>
<dbReference type="EMBL" id="AZHF01000003">
    <property type="protein sequence ID" value="OAA77369.1"/>
    <property type="molecule type" value="Genomic_DNA"/>
</dbReference>
<dbReference type="PANTHER" id="PTHR42718">
    <property type="entry name" value="MAJOR FACILITATOR SUPERFAMILY MULTIDRUG TRANSPORTER MFSC"/>
    <property type="match status" value="1"/>
</dbReference>
<dbReference type="AlphaFoldDB" id="A0A168H6I2"/>
<protein>
    <submittedName>
        <fullName evidence="9">Efflux protein</fullName>
    </submittedName>
</protein>
<dbReference type="InterPro" id="IPR020846">
    <property type="entry name" value="MFS_dom"/>
</dbReference>
<keyword evidence="10" id="KW-1185">Reference proteome</keyword>
<dbReference type="Gene3D" id="1.20.1250.20">
    <property type="entry name" value="MFS general substrate transporter like domains"/>
    <property type="match status" value="1"/>
</dbReference>
<feature type="transmembrane region" description="Helical" evidence="7">
    <location>
        <begin position="124"/>
        <end position="143"/>
    </location>
</feature>
<evidence type="ECO:0000313" key="10">
    <source>
        <dbReference type="Proteomes" id="UP000076881"/>
    </source>
</evidence>
<feature type="transmembrane region" description="Helical" evidence="7">
    <location>
        <begin position="398"/>
        <end position="418"/>
    </location>
</feature>
<keyword evidence="3 7" id="KW-0812">Transmembrane</keyword>
<feature type="transmembrane region" description="Helical" evidence="7">
    <location>
        <begin position="155"/>
        <end position="173"/>
    </location>
</feature>
<sequence length="573" mass="61655">MGRPFDEPAPRAASEPDTDKNSCTWYEHEETASQTCESSVGDDKPEVLPPLSRGKAIALVITLTGAAFINTLSAQSVVIILPAMGKALDIPDSRLQWIISAYSLTFGCFLLLWGRIADIFGKRFIFIAGSIWVTIATAVNPLMPNEIAFDFFRGLHGLGAAANVPTAIGILGVTFPPGKAKNYAFAAYGAGAPLGSIFGCIISGIIAQYASWKWVFGFTAMMAGAISIAGFYLIPNTAESPKLAAALNGGGIGAKLKLVDWTGGVLITTALIALLFALTEGNVVGWDKAWISNLILVSLLLIVAFFFWQRHLEKRPEGRPPLMKVSMFKNRQFSAVMAIMGLFFASFNNFLVFATYYYQDYLGYDPIQTMLRFLPTGVGGIFVCFAVAFLLSRIPTAFMLICGTLSVTIANLLFAVPIPITTSYFAWGMWAMLLSVIGSDITWPCLTFFTSQALPAEDQAIGGALINALGQMGRAIGLALATAVQTAVLAKQRGVSVEEVGAVEVLDYASLVSIRIASWFNFGLGVASLIIVCIAFRKMEVIGRIEPKPSCPCGEDGIRMKDVGTERRARVSE</sequence>
<feature type="transmembrane region" description="Helical" evidence="7">
    <location>
        <begin position="214"/>
        <end position="234"/>
    </location>
</feature>
<comment type="caution">
    <text evidence="9">The sequence shown here is derived from an EMBL/GenBank/DDBJ whole genome shotgun (WGS) entry which is preliminary data.</text>
</comment>
<dbReference type="Proteomes" id="UP000076881">
    <property type="component" value="Unassembled WGS sequence"/>
</dbReference>
<dbReference type="SUPFAM" id="SSF103473">
    <property type="entry name" value="MFS general substrate transporter"/>
    <property type="match status" value="2"/>
</dbReference>
<feature type="region of interest" description="Disordered" evidence="6">
    <location>
        <begin position="1"/>
        <end position="22"/>
    </location>
</feature>
<feature type="transmembrane region" description="Helical" evidence="7">
    <location>
        <begin position="333"/>
        <end position="358"/>
    </location>
</feature>
<dbReference type="OrthoDB" id="2130629at2759"/>
<evidence type="ECO:0000256" key="5">
    <source>
        <dbReference type="ARBA" id="ARBA00023136"/>
    </source>
</evidence>
<dbReference type="InterPro" id="IPR011701">
    <property type="entry name" value="MFS"/>
</dbReference>
<feature type="domain" description="Major facilitator superfamily (MFS) profile" evidence="8">
    <location>
        <begin position="59"/>
        <end position="540"/>
    </location>
</feature>
<evidence type="ECO:0000259" key="8">
    <source>
        <dbReference type="PROSITE" id="PS50850"/>
    </source>
</evidence>
<evidence type="ECO:0000256" key="3">
    <source>
        <dbReference type="ARBA" id="ARBA00022692"/>
    </source>
</evidence>
<evidence type="ECO:0000313" key="9">
    <source>
        <dbReference type="EMBL" id="OAA77369.1"/>
    </source>
</evidence>
<keyword evidence="4 7" id="KW-1133">Transmembrane helix</keyword>
<dbReference type="PROSITE" id="PS50850">
    <property type="entry name" value="MFS"/>
    <property type="match status" value="1"/>
</dbReference>
<dbReference type="PANTHER" id="PTHR42718:SF9">
    <property type="entry name" value="MAJOR FACILITATOR SUPERFAMILY MULTIDRUG TRANSPORTER MFSC"/>
    <property type="match status" value="1"/>
</dbReference>
<dbReference type="GO" id="GO:0016020">
    <property type="term" value="C:membrane"/>
    <property type="evidence" value="ECO:0007669"/>
    <property type="project" value="UniProtKB-SubCell"/>
</dbReference>
<feature type="transmembrane region" description="Helical" evidence="7">
    <location>
        <begin position="370"/>
        <end position="391"/>
    </location>
</feature>
<evidence type="ECO:0000256" key="7">
    <source>
        <dbReference type="SAM" id="Phobius"/>
    </source>
</evidence>
<evidence type="ECO:0000256" key="1">
    <source>
        <dbReference type="ARBA" id="ARBA00004141"/>
    </source>
</evidence>
<keyword evidence="5 7" id="KW-0472">Membrane</keyword>